<dbReference type="Proteomes" id="UP000315525">
    <property type="component" value="Unassembled WGS sequence"/>
</dbReference>
<feature type="domain" description="Phosphoribosyltransferase" evidence="2">
    <location>
        <begin position="142"/>
        <end position="233"/>
    </location>
</feature>
<protein>
    <submittedName>
        <fullName evidence="4">ComF family protein</fullName>
    </submittedName>
</protein>
<dbReference type="SUPFAM" id="SSF53271">
    <property type="entry name" value="PRTase-like"/>
    <property type="match status" value="1"/>
</dbReference>
<comment type="caution">
    <text evidence="4">The sequence shown here is derived from an EMBL/GenBank/DDBJ whole genome shotgun (WGS) entry which is preliminary data.</text>
</comment>
<sequence length="238" mass="26855">MFGKTMLRDIIDFLFPPFCLVCKAPLFKNERTICDACYLRIRPVDSPYCQVCGRPLRRAGLCRACERYGKAYVRRRAVGIYESVLAEAIKSLKYRSRLSIAKKLGKMMSRLALADSEMSRVDAIVPVPLHRVRQRERGYNQALLLSKEISREMNLPVVAKSLVRTKFTKQQTRLSRKKRRGNVAGAFKVLDRESVRDKQILLVDDVTTTGATLEECTKALLDAGACAVYCLTAANALT</sequence>
<evidence type="ECO:0000259" key="3">
    <source>
        <dbReference type="Pfam" id="PF18912"/>
    </source>
</evidence>
<organism evidence="4 5">
    <name type="scientific">candidate division TA06 bacterium</name>
    <dbReference type="NCBI Taxonomy" id="2250710"/>
    <lineage>
        <taxon>Bacteria</taxon>
        <taxon>Bacteria division TA06</taxon>
    </lineage>
</organism>
<dbReference type="PANTHER" id="PTHR47505">
    <property type="entry name" value="DNA UTILIZATION PROTEIN YHGH"/>
    <property type="match status" value="1"/>
</dbReference>
<dbReference type="PANTHER" id="PTHR47505:SF1">
    <property type="entry name" value="DNA UTILIZATION PROTEIN YHGH"/>
    <property type="match status" value="1"/>
</dbReference>
<dbReference type="Pfam" id="PF18912">
    <property type="entry name" value="DZR_2"/>
    <property type="match status" value="1"/>
</dbReference>
<accession>A0A523USN4</accession>
<dbReference type="InterPro" id="IPR000836">
    <property type="entry name" value="PRTase_dom"/>
</dbReference>
<evidence type="ECO:0000259" key="2">
    <source>
        <dbReference type="Pfam" id="PF00156"/>
    </source>
</evidence>
<dbReference type="CDD" id="cd06223">
    <property type="entry name" value="PRTases_typeI"/>
    <property type="match status" value="1"/>
</dbReference>
<dbReference type="EMBL" id="SOJN01000080">
    <property type="protein sequence ID" value="TET45553.1"/>
    <property type="molecule type" value="Genomic_DNA"/>
</dbReference>
<dbReference type="InterPro" id="IPR029057">
    <property type="entry name" value="PRTase-like"/>
</dbReference>
<reference evidence="4 5" key="1">
    <citation type="submission" date="2019-03" db="EMBL/GenBank/DDBJ databases">
        <title>Metabolic potential of uncultured bacteria and archaea associated with petroleum seepage in deep-sea sediments.</title>
        <authorList>
            <person name="Dong X."/>
            <person name="Hubert C."/>
        </authorList>
    </citation>
    <scope>NUCLEOTIDE SEQUENCE [LARGE SCALE GENOMIC DNA]</scope>
    <source>
        <strain evidence="4">E44_bin18</strain>
    </source>
</reference>
<dbReference type="AlphaFoldDB" id="A0A523USN4"/>
<evidence type="ECO:0000313" key="4">
    <source>
        <dbReference type="EMBL" id="TET45553.1"/>
    </source>
</evidence>
<dbReference type="InterPro" id="IPR044005">
    <property type="entry name" value="DZR_2"/>
</dbReference>
<dbReference type="Gene3D" id="3.40.50.2020">
    <property type="match status" value="1"/>
</dbReference>
<gene>
    <name evidence="4" type="ORF">E3J62_07280</name>
</gene>
<dbReference type="InterPro" id="IPR051910">
    <property type="entry name" value="ComF/GntX_DNA_util-trans"/>
</dbReference>
<evidence type="ECO:0000256" key="1">
    <source>
        <dbReference type="ARBA" id="ARBA00008007"/>
    </source>
</evidence>
<comment type="similarity">
    <text evidence="1">Belongs to the ComF/GntX family.</text>
</comment>
<evidence type="ECO:0000313" key="5">
    <source>
        <dbReference type="Proteomes" id="UP000315525"/>
    </source>
</evidence>
<feature type="domain" description="Double zinc ribbon" evidence="3">
    <location>
        <begin position="10"/>
        <end position="65"/>
    </location>
</feature>
<dbReference type="Pfam" id="PF00156">
    <property type="entry name" value="Pribosyltran"/>
    <property type="match status" value="1"/>
</dbReference>
<proteinExistence type="inferred from homology"/>
<name>A0A523USN4_UNCT6</name>